<dbReference type="Pfam" id="PF25314">
    <property type="entry name" value="TNFR_nem"/>
    <property type="match status" value="1"/>
</dbReference>
<dbReference type="InterPro" id="IPR049883">
    <property type="entry name" value="NOTCH1_EGF-like"/>
</dbReference>
<evidence type="ECO:0000256" key="7">
    <source>
        <dbReference type="SAM" id="Phobius"/>
    </source>
</evidence>
<keyword evidence="3" id="KW-0677">Repeat</keyword>
<dbReference type="PROSITE" id="PS50024">
    <property type="entry name" value="SEA"/>
    <property type="match status" value="1"/>
</dbReference>
<dbReference type="InterPro" id="IPR018097">
    <property type="entry name" value="EGF_Ca-bd_CS"/>
</dbReference>
<dbReference type="SMART" id="SM00179">
    <property type="entry name" value="EGF_CA"/>
    <property type="match status" value="1"/>
</dbReference>
<comment type="caution">
    <text evidence="5">Lacks conserved residue(s) required for the propagation of feature annotation.</text>
</comment>
<evidence type="ECO:0000259" key="9">
    <source>
        <dbReference type="PROSITE" id="PS50026"/>
    </source>
</evidence>
<feature type="disulfide bond" evidence="5">
    <location>
        <begin position="350"/>
        <end position="359"/>
    </location>
</feature>
<dbReference type="PANTHER" id="PTHR24034">
    <property type="entry name" value="EGF-LIKE DOMAIN-CONTAINING PROTEIN"/>
    <property type="match status" value="1"/>
</dbReference>
<dbReference type="InterPro" id="IPR000742">
    <property type="entry name" value="EGF"/>
</dbReference>
<comment type="caution">
    <text evidence="10">The sequence shown here is derived from an EMBL/GenBank/DDBJ whole genome shotgun (WGS) entry which is preliminary data.</text>
</comment>
<evidence type="ECO:0000256" key="3">
    <source>
        <dbReference type="ARBA" id="ARBA00022737"/>
    </source>
</evidence>
<evidence type="ECO:0000256" key="1">
    <source>
        <dbReference type="ARBA" id="ARBA00022536"/>
    </source>
</evidence>
<dbReference type="InterPro" id="IPR050751">
    <property type="entry name" value="ECM_structural_protein"/>
</dbReference>
<feature type="domain" description="SEA" evidence="8">
    <location>
        <begin position="145"/>
        <end position="276"/>
    </location>
</feature>
<dbReference type="PANTHER" id="PTHR24034:SF89">
    <property type="entry name" value="COMPLEMENT COMPONENT C1Q RECEPTOR"/>
    <property type="match status" value="1"/>
</dbReference>
<feature type="region of interest" description="Disordered" evidence="6">
    <location>
        <begin position="44"/>
        <end position="83"/>
    </location>
</feature>
<dbReference type="PROSITE" id="PS50026">
    <property type="entry name" value="EGF_3"/>
    <property type="match status" value="2"/>
</dbReference>
<keyword evidence="11" id="KW-1185">Reference proteome</keyword>
<protein>
    <submittedName>
        <fullName evidence="10">Uncharacterized protein</fullName>
    </submittedName>
</protein>
<evidence type="ECO:0000256" key="5">
    <source>
        <dbReference type="PROSITE-ProRule" id="PRU00076"/>
    </source>
</evidence>
<dbReference type="FunFam" id="2.10.25.10:FF:000038">
    <property type="entry name" value="Fibrillin 2"/>
    <property type="match status" value="1"/>
</dbReference>
<evidence type="ECO:0000256" key="2">
    <source>
        <dbReference type="ARBA" id="ARBA00022729"/>
    </source>
</evidence>
<evidence type="ECO:0000313" key="10">
    <source>
        <dbReference type="EMBL" id="OTF79854.1"/>
    </source>
</evidence>
<keyword evidence="4 5" id="KW-1015">Disulfide bond</keyword>
<dbReference type="Gene3D" id="2.10.25.10">
    <property type="entry name" value="Laminin"/>
    <property type="match status" value="2"/>
</dbReference>
<dbReference type="PROSITE" id="PS00022">
    <property type="entry name" value="EGF_1"/>
    <property type="match status" value="1"/>
</dbReference>
<organism evidence="10 11">
    <name type="scientific">Euroglyphus maynei</name>
    <name type="common">Mayne's house dust mite</name>
    <dbReference type="NCBI Taxonomy" id="6958"/>
    <lineage>
        <taxon>Eukaryota</taxon>
        <taxon>Metazoa</taxon>
        <taxon>Ecdysozoa</taxon>
        <taxon>Arthropoda</taxon>
        <taxon>Chelicerata</taxon>
        <taxon>Arachnida</taxon>
        <taxon>Acari</taxon>
        <taxon>Acariformes</taxon>
        <taxon>Sarcoptiformes</taxon>
        <taxon>Astigmata</taxon>
        <taxon>Psoroptidia</taxon>
        <taxon>Analgoidea</taxon>
        <taxon>Pyroglyphidae</taxon>
        <taxon>Pyroglyphinae</taxon>
        <taxon>Euroglyphus</taxon>
    </lineage>
</organism>
<dbReference type="SMART" id="SM00181">
    <property type="entry name" value="EGF"/>
    <property type="match status" value="3"/>
</dbReference>
<keyword evidence="7" id="KW-1133">Transmembrane helix</keyword>
<feature type="compositionally biased region" description="Low complexity" evidence="6">
    <location>
        <begin position="58"/>
        <end position="75"/>
    </location>
</feature>
<evidence type="ECO:0000259" key="8">
    <source>
        <dbReference type="PROSITE" id="PS50024"/>
    </source>
</evidence>
<feature type="compositionally biased region" description="Polar residues" evidence="6">
    <location>
        <begin position="47"/>
        <end position="57"/>
    </location>
</feature>
<sequence>MQLPIENVKPKIGQFDPTHTIDASMVTARNNVAGSNNKIGVIESIKPSKSSPGNQIPGTGSFNSNTGNNNSTTTTKKSQAKQYVRRPAFRPRPNVPIVRIDTCIVGDDSTCDISLNEKCITELGLSSCQCRPGFARVIPRTNCSPVISLSLSFRVDKMAGNKVQFTRSLLNANSEEYQYLEFESIHAMNSLFAQTKSLNNDLMAVKINRFYAVGGRTIVNATISLRSNDSTINSSQRIKRQLQQELTQAIIESQNNLGESQLSVDSGSNAIARIDDLDECSLPDLNDCSKNAFCVNEFGGFRCECESGYEDKFADGDRWQTGRVCSSCSPSHCSNRGECLIVKGERVCRCRANFIGSQCDIDAEVLGVAVGGSIAALVIIVITFICLYMWNQRFRNEQQKIEAMSAASGHTFSYMNKPSAASLAALATMSRMSTMDGTLASAGAGVYGRTLSSSTLWPQIHHHHAYSADSQQHLLQSSSSTNTTTNSASTNGYGYTTGGVCPASTNNMVKYFNVISSSDHAVFVETA</sequence>
<dbReference type="SUPFAM" id="SSF57184">
    <property type="entry name" value="Growth factor receptor domain"/>
    <property type="match status" value="1"/>
</dbReference>
<dbReference type="PROSITE" id="PS00010">
    <property type="entry name" value="ASX_HYDROXYL"/>
    <property type="match status" value="1"/>
</dbReference>
<dbReference type="InterPro" id="IPR009030">
    <property type="entry name" value="Growth_fac_rcpt_cys_sf"/>
</dbReference>
<evidence type="ECO:0000256" key="4">
    <source>
        <dbReference type="ARBA" id="ARBA00023157"/>
    </source>
</evidence>
<dbReference type="PROSITE" id="PS01187">
    <property type="entry name" value="EGF_CA"/>
    <property type="match status" value="1"/>
</dbReference>
<dbReference type="InterPro" id="IPR001881">
    <property type="entry name" value="EGF-like_Ca-bd_dom"/>
</dbReference>
<keyword evidence="7" id="KW-0812">Transmembrane</keyword>
<dbReference type="InterPro" id="IPR057353">
    <property type="entry name" value="TNFR_nem"/>
</dbReference>
<dbReference type="InterPro" id="IPR036364">
    <property type="entry name" value="SEA_dom_sf"/>
</dbReference>
<dbReference type="EMBL" id="MUJZ01021052">
    <property type="protein sequence ID" value="OTF79854.1"/>
    <property type="molecule type" value="Genomic_DNA"/>
</dbReference>
<name>A0A1Y3BIL1_EURMA</name>
<dbReference type="SUPFAM" id="SSF82671">
    <property type="entry name" value="SEA domain"/>
    <property type="match status" value="1"/>
</dbReference>
<feature type="non-terminal residue" evidence="10">
    <location>
        <position position="527"/>
    </location>
</feature>
<dbReference type="Pfam" id="PF01390">
    <property type="entry name" value="SEA"/>
    <property type="match status" value="1"/>
</dbReference>
<proteinExistence type="predicted"/>
<evidence type="ECO:0000256" key="6">
    <source>
        <dbReference type="SAM" id="MobiDB-lite"/>
    </source>
</evidence>
<feature type="domain" description="EGF-like" evidence="9">
    <location>
        <begin position="326"/>
        <end position="360"/>
    </location>
</feature>
<keyword evidence="7" id="KW-0472">Membrane</keyword>
<keyword evidence="2" id="KW-0732">Signal</keyword>
<dbReference type="GO" id="GO:0005509">
    <property type="term" value="F:calcium ion binding"/>
    <property type="evidence" value="ECO:0007669"/>
    <property type="project" value="InterPro"/>
</dbReference>
<dbReference type="InterPro" id="IPR000152">
    <property type="entry name" value="EGF-type_Asp/Asn_hydroxyl_site"/>
</dbReference>
<dbReference type="AlphaFoldDB" id="A0A1Y3BIL1"/>
<reference evidence="10 11" key="1">
    <citation type="submission" date="2017-03" db="EMBL/GenBank/DDBJ databases">
        <title>Genome Survey of Euroglyphus maynei.</title>
        <authorList>
            <person name="Arlian L.G."/>
            <person name="Morgan M.S."/>
            <person name="Rider S.D."/>
        </authorList>
    </citation>
    <scope>NUCLEOTIDE SEQUENCE [LARGE SCALE GENOMIC DNA]</scope>
    <source>
        <strain evidence="10">Arlian Lab</strain>
        <tissue evidence="10">Whole body</tissue>
    </source>
</reference>
<feature type="transmembrane region" description="Helical" evidence="7">
    <location>
        <begin position="365"/>
        <end position="390"/>
    </location>
</feature>
<dbReference type="InterPro" id="IPR000082">
    <property type="entry name" value="SEA_dom"/>
</dbReference>
<accession>A0A1Y3BIL1</accession>
<dbReference type="Pfam" id="PF07645">
    <property type="entry name" value="EGF_CA"/>
    <property type="match status" value="1"/>
</dbReference>
<dbReference type="CDD" id="cd00054">
    <property type="entry name" value="EGF_CA"/>
    <property type="match status" value="1"/>
</dbReference>
<evidence type="ECO:0000313" key="11">
    <source>
        <dbReference type="Proteomes" id="UP000194236"/>
    </source>
</evidence>
<gene>
    <name evidence="10" type="ORF">BLA29_004401</name>
</gene>
<dbReference type="Proteomes" id="UP000194236">
    <property type="component" value="Unassembled WGS sequence"/>
</dbReference>
<keyword evidence="1 5" id="KW-0245">EGF-like domain</keyword>
<dbReference type="Gene3D" id="3.30.70.960">
    <property type="entry name" value="SEA domain"/>
    <property type="match status" value="1"/>
</dbReference>
<feature type="domain" description="EGF-like" evidence="9">
    <location>
        <begin position="276"/>
        <end position="315"/>
    </location>
</feature>
<dbReference type="OrthoDB" id="2015116at2759"/>